<name>A0A7G5GZT8_9BACT</name>
<dbReference type="RefSeq" id="WP_182461634.1">
    <property type="nucleotide sequence ID" value="NZ_CP059732.1"/>
</dbReference>
<gene>
    <name evidence="1" type="ORF">H3H32_05395</name>
</gene>
<reference evidence="1 2" key="1">
    <citation type="submission" date="2020-07" db="EMBL/GenBank/DDBJ databases">
        <title>Spirosoma foliorum sp. nov., isolated from the leaves on the Nejang mountain Korea, Republic of.</title>
        <authorList>
            <person name="Ho H."/>
            <person name="Lee Y.-J."/>
            <person name="Nurcahyanto D.-A."/>
            <person name="Kim S.-G."/>
        </authorList>
    </citation>
    <scope>NUCLEOTIDE SEQUENCE [LARGE SCALE GENOMIC DNA]</scope>
    <source>
        <strain evidence="1 2">PL0136</strain>
    </source>
</reference>
<keyword evidence="2" id="KW-1185">Reference proteome</keyword>
<dbReference type="Pfam" id="PF13618">
    <property type="entry name" value="Gluconate_2-dh3"/>
    <property type="match status" value="1"/>
</dbReference>
<evidence type="ECO:0000313" key="1">
    <source>
        <dbReference type="EMBL" id="QMW04380.1"/>
    </source>
</evidence>
<dbReference type="KEGG" id="sfol:H3H32_05395"/>
<organism evidence="1 2">
    <name type="scientific">Spirosoma foliorum</name>
    <dbReference type="NCBI Taxonomy" id="2710596"/>
    <lineage>
        <taxon>Bacteria</taxon>
        <taxon>Pseudomonadati</taxon>
        <taxon>Bacteroidota</taxon>
        <taxon>Cytophagia</taxon>
        <taxon>Cytophagales</taxon>
        <taxon>Cytophagaceae</taxon>
        <taxon>Spirosoma</taxon>
    </lineage>
</organism>
<evidence type="ECO:0000313" key="2">
    <source>
        <dbReference type="Proteomes" id="UP000515369"/>
    </source>
</evidence>
<dbReference type="InterPro" id="IPR027056">
    <property type="entry name" value="Gluconate_2DH_su3"/>
</dbReference>
<proteinExistence type="predicted"/>
<dbReference type="AlphaFoldDB" id="A0A7G5GZT8"/>
<protein>
    <submittedName>
        <fullName evidence="1">Gluconate 2-dehydrogenase subunit 3 family protein</fullName>
    </submittedName>
</protein>
<sequence>MNRREAVARVAWLMGGTLSTPTLMAMSQWGQTADKQSSGLSKADSLLDDSQREIVARVSDIIIPRTDTPGAIDAGVPAFMDVMLRDCYKKPAQDAFVAGVRNLESKNFLALKPDQQTEILKQVEASATPSATSPSFWQIVKEVTLLGYFTSEAGIKASFDYQPIPGRFEVIKIKPGQKDFMYGNQV</sequence>
<accession>A0A7G5GZT8</accession>
<dbReference type="EMBL" id="CP059732">
    <property type="protein sequence ID" value="QMW04380.1"/>
    <property type="molecule type" value="Genomic_DNA"/>
</dbReference>
<dbReference type="Proteomes" id="UP000515369">
    <property type="component" value="Chromosome"/>
</dbReference>